<comment type="caution">
    <text evidence="6">The sequence shown here is derived from an EMBL/GenBank/DDBJ whole genome shotgun (WGS) entry which is preliminary data.</text>
</comment>
<feature type="transmembrane region" description="Helical" evidence="5">
    <location>
        <begin position="44"/>
        <end position="61"/>
    </location>
</feature>
<accession>A0A835ZKI1</accession>
<evidence type="ECO:0000313" key="6">
    <source>
        <dbReference type="EMBL" id="KAG5192574.1"/>
    </source>
</evidence>
<feature type="transmembrane region" description="Helical" evidence="5">
    <location>
        <begin position="73"/>
        <end position="91"/>
    </location>
</feature>
<proteinExistence type="predicted"/>
<keyword evidence="3 5" id="KW-1133">Transmembrane helix</keyword>
<evidence type="ECO:0000256" key="4">
    <source>
        <dbReference type="ARBA" id="ARBA00023136"/>
    </source>
</evidence>
<comment type="subcellular location">
    <subcellularLocation>
        <location evidence="1">Membrane</location>
        <topology evidence="1">Multi-pass membrane protein</topology>
    </subcellularLocation>
</comment>
<dbReference type="PANTHER" id="PTHR12665">
    <property type="entry name" value="ORMDL PROTEINS"/>
    <property type="match status" value="1"/>
</dbReference>
<dbReference type="Pfam" id="PF04061">
    <property type="entry name" value="ORMDL"/>
    <property type="match status" value="1"/>
</dbReference>
<reference evidence="6" key="1">
    <citation type="submission" date="2021-02" db="EMBL/GenBank/DDBJ databases">
        <title>First Annotated Genome of the Yellow-green Alga Tribonema minus.</title>
        <authorList>
            <person name="Mahan K.M."/>
        </authorList>
    </citation>
    <scope>NUCLEOTIDE SEQUENCE</scope>
    <source>
        <strain evidence="6">UTEX B ZZ1240</strain>
    </source>
</reference>
<protein>
    <submittedName>
        <fullName evidence="6">ORMDL family-domain-containing protein</fullName>
    </submittedName>
</protein>
<dbReference type="InterPro" id="IPR007203">
    <property type="entry name" value="ORMDL"/>
</dbReference>
<name>A0A835ZKI1_9STRA</name>
<evidence type="ECO:0000313" key="7">
    <source>
        <dbReference type="Proteomes" id="UP000664859"/>
    </source>
</evidence>
<evidence type="ECO:0000256" key="1">
    <source>
        <dbReference type="ARBA" id="ARBA00004141"/>
    </source>
</evidence>
<sequence>MAAEAEEVYRRKFSYSLADAGDDGQGVIDSGGMLNKNTEWLQNPFTWAFYVCFVTVIWAILHMTQLFSFAESTTVLNVVHGLVTFLFFHWIKGSPDEFTQGEWNGLTFWEQLDAGLPWTPTKKFLMLVPALLCLPPLLASDYDSFYVAVNLPIFLILETAKLPSMHRVRIMSINATAGIDDLKKYH</sequence>
<evidence type="ECO:0000256" key="5">
    <source>
        <dbReference type="SAM" id="Phobius"/>
    </source>
</evidence>
<dbReference type="AlphaFoldDB" id="A0A835ZKI1"/>
<gene>
    <name evidence="6" type="ORF">JKP88DRAFT_190999</name>
</gene>
<dbReference type="OrthoDB" id="1932233at2759"/>
<keyword evidence="4 5" id="KW-0472">Membrane</keyword>
<dbReference type="GO" id="GO:0005789">
    <property type="term" value="C:endoplasmic reticulum membrane"/>
    <property type="evidence" value="ECO:0007669"/>
    <property type="project" value="InterPro"/>
</dbReference>
<keyword evidence="2 5" id="KW-0812">Transmembrane</keyword>
<evidence type="ECO:0000256" key="3">
    <source>
        <dbReference type="ARBA" id="ARBA00022989"/>
    </source>
</evidence>
<dbReference type="Proteomes" id="UP000664859">
    <property type="component" value="Unassembled WGS sequence"/>
</dbReference>
<organism evidence="6 7">
    <name type="scientific">Tribonema minus</name>
    <dbReference type="NCBI Taxonomy" id="303371"/>
    <lineage>
        <taxon>Eukaryota</taxon>
        <taxon>Sar</taxon>
        <taxon>Stramenopiles</taxon>
        <taxon>Ochrophyta</taxon>
        <taxon>PX clade</taxon>
        <taxon>Xanthophyceae</taxon>
        <taxon>Tribonematales</taxon>
        <taxon>Tribonemataceae</taxon>
        <taxon>Tribonema</taxon>
    </lineage>
</organism>
<keyword evidence="7" id="KW-1185">Reference proteome</keyword>
<evidence type="ECO:0000256" key="2">
    <source>
        <dbReference type="ARBA" id="ARBA00022692"/>
    </source>
</evidence>
<dbReference type="EMBL" id="JAFCMP010000004">
    <property type="protein sequence ID" value="KAG5192574.1"/>
    <property type="molecule type" value="Genomic_DNA"/>
</dbReference>